<feature type="compositionally biased region" description="Acidic residues" evidence="1">
    <location>
        <begin position="299"/>
        <end position="315"/>
    </location>
</feature>
<feature type="region of interest" description="Disordered" evidence="1">
    <location>
        <begin position="291"/>
        <end position="315"/>
    </location>
</feature>
<sequence>MPVSAELAEQLDLFHRAGTVPAPDVPTPASAVVLVRDSSEGLQTFVTRQSDARGNTERGRWGFPSGTLNAADIRRLPLAAWSAERCARALRVDNTSRGLQWFAAAVRTSLSHLGVLLAEDSEGRLVASTEAPANARERLATRGSGLAAALADRDLRMRPDLLRPWLRWINTPMQLRRFDTVFFLASVPHGQVVDLRSPNEVWGGWLRPAEILERANPDSADNISAPVRLICESLMDTPTVGSAMARVRDLAPFEPDLIRKAGRWWVSLGHRADPSERGRLRELAVLQATQEEESRSLVDDDVLEFEQDAEPEERE</sequence>
<organism evidence="2 3">
    <name type="scientific">Brevibacterium samyangense</name>
    <dbReference type="NCBI Taxonomy" id="366888"/>
    <lineage>
        <taxon>Bacteria</taxon>
        <taxon>Bacillati</taxon>
        <taxon>Actinomycetota</taxon>
        <taxon>Actinomycetes</taxon>
        <taxon>Micrococcales</taxon>
        <taxon>Brevibacteriaceae</taxon>
        <taxon>Brevibacterium</taxon>
    </lineage>
</organism>
<reference evidence="2 3" key="1">
    <citation type="journal article" date="2019" name="Int. J. Syst. Evol. Microbiol.">
        <title>The Global Catalogue of Microorganisms (GCM) 10K type strain sequencing project: providing services to taxonomists for standard genome sequencing and annotation.</title>
        <authorList>
            <consortium name="The Broad Institute Genomics Platform"/>
            <consortium name="The Broad Institute Genome Sequencing Center for Infectious Disease"/>
            <person name="Wu L."/>
            <person name="Ma J."/>
        </authorList>
    </citation>
    <scope>NUCLEOTIDE SEQUENCE [LARGE SCALE GENOMIC DNA]</scope>
    <source>
        <strain evidence="2 3">JCM 14546</strain>
    </source>
</reference>
<protein>
    <recommendedName>
        <fullName evidence="4">NUDIX hydrolase</fullName>
    </recommendedName>
</protein>
<evidence type="ECO:0000313" key="3">
    <source>
        <dbReference type="Proteomes" id="UP001500755"/>
    </source>
</evidence>
<name>A0ABN2T5C4_9MICO</name>
<evidence type="ECO:0008006" key="4">
    <source>
        <dbReference type="Google" id="ProtNLM"/>
    </source>
</evidence>
<evidence type="ECO:0000313" key="2">
    <source>
        <dbReference type="EMBL" id="GAA1999069.1"/>
    </source>
</evidence>
<evidence type="ECO:0000256" key="1">
    <source>
        <dbReference type="SAM" id="MobiDB-lite"/>
    </source>
</evidence>
<keyword evidence="3" id="KW-1185">Reference proteome</keyword>
<accession>A0ABN2T5C4</accession>
<dbReference type="EMBL" id="BAAANO010000004">
    <property type="protein sequence ID" value="GAA1999069.1"/>
    <property type="molecule type" value="Genomic_DNA"/>
</dbReference>
<dbReference type="Proteomes" id="UP001500755">
    <property type="component" value="Unassembled WGS sequence"/>
</dbReference>
<dbReference type="RefSeq" id="WP_344306351.1">
    <property type="nucleotide sequence ID" value="NZ_BAAANO010000004.1"/>
</dbReference>
<gene>
    <name evidence="2" type="ORF">GCM10009755_03110</name>
</gene>
<comment type="caution">
    <text evidence="2">The sequence shown here is derived from an EMBL/GenBank/DDBJ whole genome shotgun (WGS) entry which is preliminary data.</text>
</comment>
<proteinExistence type="predicted"/>
<dbReference type="Gene3D" id="3.90.79.10">
    <property type="entry name" value="Nucleoside Triphosphate Pyrophosphohydrolase"/>
    <property type="match status" value="1"/>
</dbReference>